<comment type="caution">
    <text evidence="2">The sequence shown here is derived from an EMBL/GenBank/DDBJ whole genome shotgun (WGS) entry which is preliminary data.</text>
</comment>
<dbReference type="Pfam" id="PF13487">
    <property type="entry name" value="HD_5"/>
    <property type="match status" value="1"/>
</dbReference>
<dbReference type="InterPro" id="IPR037522">
    <property type="entry name" value="HD_GYP_dom"/>
</dbReference>
<dbReference type="Pfam" id="PF01966">
    <property type="entry name" value="HD"/>
    <property type="match status" value="1"/>
</dbReference>
<gene>
    <name evidence="2" type="ORF">CHL78_007765</name>
</gene>
<reference evidence="2 3" key="1">
    <citation type="journal article" date="2017" name="Genome Announc.">
        <title>Draft Genome Sequence of Romboutsia weinsteinii sp. nov. Strain CCRI-19649(T) Isolated from Surface Water.</title>
        <authorList>
            <person name="Maheux A.F."/>
            <person name="Boudreau D.K."/>
            <person name="Berube E."/>
            <person name="Boissinot M."/>
            <person name="Cantin P."/>
            <person name="Raymond F."/>
            <person name="Corbeil J."/>
            <person name="Omar R.F."/>
            <person name="Bergeron M.G."/>
        </authorList>
    </citation>
    <scope>NUCLEOTIDE SEQUENCE [LARGE SCALE GENOMIC DNA]</scope>
    <source>
        <strain evidence="2 3">CCRI-19649</strain>
    </source>
</reference>
<dbReference type="InterPro" id="IPR006674">
    <property type="entry name" value="HD_domain"/>
</dbReference>
<dbReference type="PANTHER" id="PTHR43155">
    <property type="entry name" value="CYCLIC DI-GMP PHOSPHODIESTERASE PA4108-RELATED"/>
    <property type="match status" value="1"/>
</dbReference>
<evidence type="ECO:0000313" key="2">
    <source>
        <dbReference type="EMBL" id="RDY27891.1"/>
    </source>
</evidence>
<dbReference type="CDD" id="cd00077">
    <property type="entry name" value="HDc"/>
    <property type="match status" value="2"/>
</dbReference>
<accession>A0A371J522</accession>
<evidence type="ECO:0000259" key="1">
    <source>
        <dbReference type="PROSITE" id="PS51832"/>
    </source>
</evidence>
<dbReference type="Proteomes" id="UP000215694">
    <property type="component" value="Unassembled WGS sequence"/>
</dbReference>
<dbReference type="InterPro" id="IPR006675">
    <property type="entry name" value="HDIG_dom"/>
</dbReference>
<name>A0A371J522_9FIRM</name>
<dbReference type="SUPFAM" id="SSF109604">
    <property type="entry name" value="HD-domain/PDEase-like"/>
    <property type="match status" value="2"/>
</dbReference>
<dbReference type="EMBL" id="NOJY02000010">
    <property type="protein sequence ID" value="RDY27891.1"/>
    <property type="molecule type" value="Genomic_DNA"/>
</dbReference>
<evidence type="ECO:0000313" key="3">
    <source>
        <dbReference type="Proteomes" id="UP000215694"/>
    </source>
</evidence>
<organism evidence="2 3">
    <name type="scientific">Romboutsia weinsteinii</name>
    <dbReference type="NCBI Taxonomy" id="2020949"/>
    <lineage>
        <taxon>Bacteria</taxon>
        <taxon>Bacillati</taxon>
        <taxon>Bacillota</taxon>
        <taxon>Clostridia</taxon>
        <taxon>Peptostreptococcales</taxon>
        <taxon>Peptostreptococcaceae</taxon>
        <taxon>Romboutsia</taxon>
    </lineage>
</organism>
<dbReference type="PROSITE" id="PS51832">
    <property type="entry name" value="HD_GYP"/>
    <property type="match status" value="1"/>
</dbReference>
<dbReference type="RefSeq" id="WP_094367902.1">
    <property type="nucleotide sequence ID" value="NZ_NOJY02000010.1"/>
</dbReference>
<sequence>MEIVNSLNLLKIVHAIVKRIDEEIIVHGEETAYIAYMIGRSLGYSPQELYYLIIIAEIHDLGAYKTEKDKSLIDFDFSSPKFHSCYGYVLLKETAGFKNYAGNILYHHTSYSNRSNPIYNIPIPDDTFIISLADTLSLICNLSKYNKENILLRLSYLNKNFFNPKHIEILNNLIENENLLENIISGEYKIVLKTILKEQFVNLDDALEYIALIPLSIDMFNYDTSIHTYSVSLVSSMLAKKLNLDKDTTTMISIASYLHDLGKVTTPKDILEKEGKLTKDEFQVMKNHVVATREILEDAKVNPTLVDLACNHHEKLNGQGYPRGLDESSLTMADRILSISDIFCALTEKRSYKKPFTEENIKEILLDMCSKNYIDKNITNVILDNCSEFICYVNEYREHYESKLFKLIDEYYKLIALY</sequence>
<dbReference type="Gene3D" id="1.10.3210.10">
    <property type="entry name" value="Hypothetical protein af1432"/>
    <property type="match status" value="2"/>
</dbReference>
<keyword evidence="3" id="KW-1185">Reference proteome</keyword>
<dbReference type="OrthoDB" id="9804747at2"/>
<protein>
    <submittedName>
        <fullName evidence="2">HD domain-containing protein</fullName>
    </submittedName>
</protein>
<feature type="domain" description="HD-GYP" evidence="1">
    <location>
        <begin position="202"/>
        <end position="398"/>
    </location>
</feature>
<dbReference type="SMART" id="SM00471">
    <property type="entry name" value="HDc"/>
    <property type="match status" value="2"/>
</dbReference>
<dbReference type="AlphaFoldDB" id="A0A371J522"/>
<dbReference type="InterPro" id="IPR003607">
    <property type="entry name" value="HD/PDEase_dom"/>
</dbReference>
<dbReference type="PANTHER" id="PTHR43155:SF2">
    <property type="entry name" value="CYCLIC DI-GMP PHOSPHODIESTERASE PA4108"/>
    <property type="match status" value="1"/>
</dbReference>
<proteinExistence type="predicted"/>
<dbReference type="NCBIfam" id="TIGR00277">
    <property type="entry name" value="HDIG"/>
    <property type="match status" value="1"/>
</dbReference>